<evidence type="ECO:0000313" key="3">
    <source>
        <dbReference type="Proteomes" id="UP000539957"/>
    </source>
</evidence>
<dbReference type="InterPro" id="IPR027395">
    <property type="entry name" value="WH_DNA-bd_dom"/>
</dbReference>
<name>A0A7W7IS89_9CAUL</name>
<dbReference type="Proteomes" id="UP000539957">
    <property type="component" value="Unassembled WGS sequence"/>
</dbReference>
<sequence length="98" mass="10386">MRAPVFDAVIHAPGRLQICAMLSAADEVEFATVRDAIAVSDSVLSKHVKQLEDAGYLKVRKAAAGGRQRTWLALTPDGKTAFAAHVSELTRLAGIVAS</sequence>
<keyword evidence="2" id="KW-0238">DNA-binding</keyword>
<dbReference type="InterPro" id="IPR036388">
    <property type="entry name" value="WH-like_DNA-bd_sf"/>
</dbReference>
<protein>
    <submittedName>
        <fullName evidence="2">DNA-binding MarR family transcriptional regulator</fullName>
    </submittedName>
</protein>
<evidence type="ECO:0000259" key="1">
    <source>
        <dbReference type="Pfam" id="PF13601"/>
    </source>
</evidence>
<dbReference type="InterPro" id="IPR036390">
    <property type="entry name" value="WH_DNA-bd_sf"/>
</dbReference>
<evidence type="ECO:0000313" key="2">
    <source>
        <dbReference type="EMBL" id="MBB4799363.1"/>
    </source>
</evidence>
<dbReference type="Gene3D" id="1.10.10.10">
    <property type="entry name" value="Winged helix-like DNA-binding domain superfamily/Winged helix DNA-binding domain"/>
    <property type="match status" value="1"/>
</dbReference>
<dbReference type="RefSeq" id="WP_311769960.1">
    <property type="nucleotide sequence ID" value="NZ_JACHKY010000006.1"/>
</dbReference>
<keyword evidence="3" id="KW-1185">Reference proteome</keyword>
<accession>A0A7W7IS89</accession>
<dbReference type="Pfam" id="PF13601">
    <property type="entry name" value="HTH_34"/>
    <property type="match status" value="1"/>
</dbReference>
<proteinExistence type="predicted"/>
<feature type="domain" description="Winged helix DNA-binding" evidence="1">
    <location>
        <begin position="15"/>
        <end position="92"/>
    </location>
</feature>
<dbReference type="PANTHER" id="PTHR37318">
    <property type="entry name" value="BSL7504 PROTEIN"/>
    <property type="match status" value="1"/>
</dbReference>
<comment type="caution">
    <text evidence="2">The sequence shown here is derived from an EMBL/GenBank/DDBJ whole genome shotgun (WGS) entry which is preliminary data.</text>
</comment>
<dbReference type="AlphaFoldDB" id="A0A7W7IS89"/>
<reference evidence="2 3" key="1">
    <citation type="submission" date="2020-08" db="EMBL/GenBank/DDBJ databases">
        <title>Functional genomics of gut bacteria from endangered species of beetles.</title>
        <authorList>
            <person name="Carlos-Shanley C."/>
        </authorList>
    </citation>
    <scope>NUCLEOTIDE SEQUENCE [LARGE SCALE GENOMIC DNA]</scope>
    <source>
        <strain evidence="2 3">S00123</strain>
    </source>
</reference>
<dbReference type="GO" id="GO:0003677">
    <property type="term" value="F:DNA binding"/>
    <property type="evidence" value="ECO:0007669"/>
    <property type="project" value="UniProtKB-KW"/>
</dbReference>
<dbReference type="PANTHER" id="PTHR37318:SF1">
    <property type="entry name" value="BSL7504 PROTEIN"/>
    <property type="match status" value="1"/>
</dbReference>
<organism evidence="2 3">
    <name type="scientific">Brevundimonas bullata</name>
    <dbReference type="NCBI Taxonomy" id="13160"/>
    <lineage>
        <taxon>Bacteria</taxon>
        <taxon>Pseudomonadati</taxon>
        <taxon>Pseudomonadota</taxon>
        <taxon>Alphaproteobacteria</taxon>
        <taxon>Caulobacterales</taxon>
        <taxon>Caulobacteraceae</taxon>
        <taxon>Brevundimonas</taxon>
    </lineage>
</organism>
<dbReference type="SUPFAM" id="SSF46785">
    <property type="entry name" value="Winged helix' DNA-binding domain"/>
    <property type="match status" value="1"/>
</dbReference>
<dbReference type="EMBL" id="JACHKY010000006">
    <property type="protein sequence ID" value="MBB4799363.1"/>
    <property type="molecule type" value="Genomic_DNA"/>
</dbReference>
<gene>
    <name evidence="2" type="ORF">HNP32_003121</name>
</gene>